<organism evidence="5 6">
    <name type="scientific">Friedmanniomyces endolithicus</name>
    <dbReference type="NCBI Taxonomy" id="329885"/>
    <lineage>
        <taxon>Eukaryota</taxon>
        <taxon>Fungi</taxon>
        <taxon>Dikarya</taxon>
        <taxon>Ascomycota</taxon>
        <taxon>Pezizomycotina</taxon>
        <taxon>Dothideomycetes</taxon>
        <taxon>Dothideomycetidae</taxon>
        <taxon>Mycosphaerellales</taxon>
        <taxon>Teratosphaeriaceae</taxon>
        <taxon>Friedmanniomyces</taxon>
    </lineage>
</organism>
<reference evidence="5" key="1">
    <citation type="submission" date="2023-06" db="EMBL/GenBank/DDBJ databases">
        <title>Black Yeasts Isolated from many extreme environments.</title>
        <authorList>
            <person name="Coleine C."/>
            <person name="Stajich J.E."/>
            <person name="Selbmann L."/>
        </authorList>
    </citation>
    <scope>NUCLEOTIDE SEQUENCE</scope>
    <source>
        <strain evidence="5">CCFEE 5200</strain>
    </source>
</reference>
<dbReference type="PANTHER" id="PTHR47706:SF7">
    <property type="entry name" value="CIPA-LIKE, PUTATIVE (AFU_ORTHOLOGUE AFUA_1G01630)-RELATED"/>
    <property type="match status" value="1"/>
</dbReference>
<feature type="compositionally biased region" description="Polar residues" evidence="3">
    <location>
        <begin position="452"/>
        <end position="475"/>
    </location>
</feature>
<keyword evidence="1" id="KW-0521">NADP</keyword>
<dbReference type="PANTHER" id="PTHR47706">
    <property type="entry name" value="NMRA-LIKE FAMILY PROTEIN"/>
    <property type="match status" value="1"/>
</dbReference>
<evidence type="ECO:0000256" key="1">
    <source>
        <dbReference type="ARBA" id="ARBA00022857"/>
    </source>
</evidence>
<dbReference type="InterPro" id="IPR008030">
    <property type="entry name" value="NmrA-like"/>
</dbReference>
<name>A0AAN6H8Q8_9PEZI</name>
<dbReference type="Proteomes" id="UP001175353">
    <property type="component" value="Unassembled WGS sequence"/>
</dbReference>
<feature type="domain" description="NmrA-like" evidence="4">
    <location>
        <begin position="6"/>
        <end position="159"/>
    </location>
</feature>
<evidence type="ECO:0000256" key="2">
    <source>
        <dbReference type="ARBA" id="ARBA00023002"/>
    </source>
</evidence>
<dbReference type="Pfam" id="PF05368">
    <property type="entry name" value="NmrA"/>
    <property type="match status" value="1"/>
</dbReference>
<dbReference type="Gene3D" id="3.90.25.10">
    <property type="entry name" value="UDP-galactose 4-epimerase, domain 1"/>
    <property type="match status" value="1"/>
</dbReference>
<feature type="region of interest" description="Disordered" evidence="3">
    <location>
        <begin position="845"/>
        <end position="1071"/>
    </location>
</feature>
<feature type="compositionally biased region" description="Low complexity" evidence="3">
    <location>
        <begin position="614"/>
        <end position="628"/>
    </location>
</feature>
<evidence type="ECO:0000313" key="6">
    <source>
        <dbReference type="Proteomes" id="UP001175353"/>
    </source>
</evidence>
<comment type="caution">
    <text evidence="5">The sequence shown here is derived from an EMBL/GenBank/DDBJ whole genome shotgun (WGS) entry which is preliminary data.</text>
</comment>
<sequence>MSSPLKNIAIVGASGSVGTFITKALISQGQHNVTAITRGHKPVTPRNKSAQMPEGLHAIKEVDYDSHESLVGAMKGQDMLIITMNVMAPRDSQTKLIDAAIEAGIHWIMPNQYGGYFADNETNESGRADMLRAGTMAVRRYIEGKGGSWIGVACGFWYEFSLSGQEYRYGFDFEKKNLTLFDDGEVKHTCSTWPQVGRAVAKLLALPVSGASPCLNDWKNNQVVFSSFALSQRDMLASVLRVTGDKESDWKITHEGTEERYKRGQEMFKQGNIAGFGIFLYVTVFFPDGKGDLTALRENEKLGLPEEDLDEATKVAVEAEMATGKQPAVVIIARHGPRLDAADQTWHLSTPTPYDPPLTYGGWNQCRNLGIRIAKLLQAREQAAEDAESEPGQNDGVTAHDFAQQQQQHGKQRIQEGEYTRKRKRKHKVVIHTSPFLRCVQSSVAIAAGMAQHQTPSSQNNSRPTARSRTPNTLHSASPRVRAMEGIGSPTLAPISEPRQVLAHAIARRALSEHRRHSRFKLRVDAFLGEWLNPQYFEQITPPPPSAMMVATAKAELMQHEVVDIFSPTLSTKSSGGDLWGAHTRLGSRDDALEDWSDVHDTLATPVPERDRASSVSSVGSNESGASGRKSPLRSGHVLQPLTSTVPKPEASFYVPPTPHYAVSTSDHIPRGYVSHARQACVNADYAWDSSRPPQDWGDGGEYGEEWSGMHKRFRRGLNHLIRWYSQHNADDRAEDALGLEQAEHQLDHEEDEDEEEQLVLILVTHGAGCNALIGALTGQPVLLDVGTASLTMAVRRENAPLDIMPRRVSDQDGPLDGYHARRSSLDMGLSTVYEMKFVNSSEHLMRPSVREQGGRSASHNVQRSTSQTGGPPLRTRTGTANSSLGSMLRPSAAAPQKMKLAGSGVTRSNTMPVAVGGRVASASQAGESSEDQRSPSSGVGLWTPATTTRESMAPAIPATNGREDTLPTRDMPSTSGTSPAASITNGTKAKESAPTPAQPPPSRPETSTALDGPSDGFPDPSSPPSQRYSSGTEPSPPQQLINRASTQPSGGLWGAKPGNAGQRVARMFGR</sequence>
<gene>
    <name evidence="5" type="ORF">LTR91_020386</name>
</gene>
<dbReference type="AlphaFoldDB" id="A0AAN6H8Q8"/>
<feature type="compositionally biased region" description="Polar residues" evidence="3">
    <location>
        <begin position="972"/>
        <end position="988"/>
    </location>
</feature>
<keyword evidence="2" id="KW-0560">Oxidoreductase</keyword>
<dbReference type="SUPFAM" id="SSF53254">
    <property type="entry name" value="Phosphoglycerate mutase-like"/>
    <property type="match status" value="1"/>
</dbReference>
<feature type="region of interest" description="Disordered" evidence="3">
    <location>
        <begin position="402"/>
        <end position="427"/>
    </location>
</feature>
<dbReference type="Gene3D" id="3.40.50.720">
    <property type="entry name" value="NAD(P)-binding Rossmann-like Domain"/>
    <property type="match status" value="1"/>
</dbReference>
<dbReference type="InterPro" id="IPR051609">
    <property type="entry name" value="NmrA/Isoflavone_reductase-like"/>
</dbReference>
<feature type="region of interest" description="Disordered" evidence="3">
    <location>
        <begin position="450"/>
        <end position="475"/>
    </location>
</feature>
<evidence type="ECO:0000313" key="5">
    <source>
        <dbReference type="EMBL" id="KAK0960328.1"/>
    </source>
</evidence>
<dbReference type="CDD" id="cd05259">
    <property type="entry name" value="PCBER_SDR_a"/>
    <property type="match status" value="1"/>
</dbReference>
<dbReference type="Gene3D" id="3.40.50.1240">
    <property type="entry name" value="Phosphoglycerate mutase-like"/>
    <property type="match status" value="2"/>
</dbReference>
<dbReference type="InterPro" id="IPR045312">
    <property type="entry name" value="PCBER-like"/>
</dbReference>
<feature type="compositionally biased region" description="Polar residues" evidence="3">
    <location>
        <begin position="1027"/>
        <end position="1050"/>
    </location>
</feature>
<feature type="compositionally biased region" description="Polar residues" evidence="3">
    <location>
        <begin position="856"/>
        <end position="868"/>
    </location>
</feature>
<accession>A0AAN6H8Q8</accession>
<feature type="compositionally biased region" description="Basic and acidic residues" evidence="3">
    <location>
        <begin position="845"/>
        <end position="854"/>
    </location>
</feature>
<evidence type="ECO:0000256" key="3">
    <source>
        <dbReference type="SAM" id="MobiDB-lite"/>
    </source>
</evidence>
<feature type="compositionally biased region" description="Low complexity" evidence="3">
    <location>
        <begin position="869"/>
        <end position="880"/>
    </location>
</feature>
<evidence type="ECO:0000259" key="4">
    <source>
        <dbReference type="Pfam" id="PF05368"/>
    </source>
</evidence>
<protein>
    <recommendedName>
        <fullName evidence="4">NmrA-like domain-containing protein</fullName>
    </recommendedName>
</protein>
<dbReference type="SUPFAM" id="SSF51735">
    <property type="entry name" value="NAD(P)-binding Rossmann-fold domains"/>
    <property type="match status" value="1"/>
</dbReference>
<dbReference type="InterPro" id="IPR036291">
    <property type="entry name" value="NAD(P)-bd_dom_sf"/>
</dbReference>
<feature type="region of interest" description="Disordered" evidence="3">
    <location>
        <begin position="603"/>
        <end position="640"/>
    </location>
</feature>
<dbReference type="InterPro" id="IPR029033">
    <property type="entry name" value="His_PPase_superfam"/>
</dbReference>
<proteinExistence type="predicted"/>
<dbReference type="EMBL" id="JAUJLE010000333">
    <property type="protein sequence ID" value="KAK0960328.1"/>
    <property type="molecule type" value="Genomic_DNA"/>
</dbReference>
<keyword evidence="6" id="KW-1185">Reference proteome</keyword>
<dbReference type="GO" id="GO:0016491">
    <property type="term" value="F:oxidoreductase activity"/>
    <property type="evidence" value="ECO:0007669"/>
    <property type="project" value="UniProtKB-KW"/>
</dbReference>